<proteinExistence type="predicted"/>
<dbReference type="CDD" id="cd06587">
    <property type="entry name" value="VOC"/>
    <property type="match status" value="1"/>
</dbReference>
<dbReference type="InterPro" id="IPR037523">
    <property type="entry name" value="VOC_core"/>
</dbReference>
<dbReference type="PANTHER" id="PTHR21366">
    <property type="entry name" value="GLYOXALASE FAMILY PROTEIN"/>
    <property type="match status" value="1"/>
</dbReference>
<dbReference type="SUPFAM" id="SSF54593">
    <property type="entry name" value="Glyoxalase/Bleomycin resistance protein/Dihydroxybiphenyl dioxygenase"/>
    <property type="match status" value="1"/>
</dbReference>
<protein>
    <recommendedName>
        <fullName evidence="1">VOC domain-containing protein</fullName>
    </recommendedName>
</protein>
<evidence type="ECO:0000259" key="1">
    <source>
        <dbReference type="PROSITE" id="PS51819"/>
    </source>
</evidence>
<dbReference type="KEGG" id="pfla:Pflav_002040"/>
<dbReference type="EMBL" id="AP022870">
    <property type="protein sequence ID" value="BCB73794.1"/>
    <property type="molecule type" value="Genomic_DNA"/>
</dbReference>
<dbReference type="RefSeq" id="WP_173032950.1">
    <property type="nucleotide sequence ID" value="NZ_AP022870.1"/>
</dbReference>
<gene>
    <name evidence="2" type="ORF">Pflav_002040</name>
</gene>
<reference evidence="2 3" key="2">
    <citation type="submission" date="2020-03" db="EMBL/GenBank/DDBJ databases">
        <authorList>
            <person name="Ichikawa N."/>
            <person name="Kimura A."/>
            <person name="Kitahashi Y."/>
            <person name="Uohara A."/>
        </authorList>
    </citation>
    <scope>NUCLEOTIDE SEQUENCE [LARGE SCALE GENOMIC DNA]</scope>
    <source>
        <strain evidence="2 3">NBRC 107702</strain>
    </source>
</reference>
<organism evidence="2 3">
    <name type="scientific">Phytohabitans flavus</name>
    <dbReference type="NCBI Taxonomy" id="1076124"/>
    <lineage>
        <taxon>Bacteria</taxon>
        <taxon>Bacillati</taxon>
        <taxon>Actinomycetota</taxon>
        <taxon>Actinomycetes</taxon>
        <taxon>Micromonosporales</taxon>
        <taxon>Micromonosporaceae</taxon>
    </lineage>
</organism>
<dbReference type="PROSITE" id="PS51819">
    <property type="entry name" value="VOC"/>
    <property type="match status" value="1"/>
</dbReference>
<dbReference type="Proteomes" id="UP000502508">
    <property type="component" value="Chromosome"/>
</dbReference>
<dbReference type="InterPro" id="IPR029068">
    <property type="entry name" value="Glyas_Bleomycin-R_OHBP_Dase"/>
</dbReference>
<dbReference type="Gene3D" id="3.10.180.10">
    <property type="entry name" value="2,3-Dihydroxybiphenyl 1,2-Dioxygenase, domain 1"/>
    <property type="match status" value="1"/>
</dbReference>
<dbReference type="InterPro" id="IPR050383">
    <property type="entry name" value="GlyoxalaseI/FosfomycinResist"/>
</dbReference>
<accession>A0A6F8XJ02</accession>
<keyword evidence="3" id="KW-1185">Reference proteome</keyword>
<dbReference type="Pfam" id="PF00903">
    <property type="entry name" value="Glyoxalase"/>
    <property type="match status" value="1"/>
</dbReference>
<sequence length="139" mass="15510">MAQDYRFHHLAIVAKSYDETVNWYCRHFGFSVAQEWSAPDMLPGARMCYLRKGTFYMEIIGDGEKTGHHAVAPDPKQEYQITGYRHFALEVDDVDAAVAALAADGVPAFFPPTNHDAVGVRAALVRDPDGNAVELIQWL</sequence>
<feature type="domain" description="VOC" evidence="1">
    <location>
        <begin position="6"/>
        <end position="138"/>
    </location>
</feature>
<name>A0A6F8XJ02_9ACTN</name>
<evidence type="ECO:0000313" key="2">
    <source>
        <dbReference type="EMBL" id="BCB73794.1"/>
    </source>
</evidence>
<reference evidence="2 3" key="1">
    <citation type="submission" date="2020-03" db="EMBL/GenBank/DDBJ databases">
        <title>Whole genome shotgun sequence of Phytohabitans flavus NBRC 107702.</title>
        <authorList>
            <person name="Komaki H."/>
            <person name="Tamura T."/>
        </authorList>
    </citation>
    <scope>NUCLEOTIDE SEQUENCE [LARGE SCALE GENOMIC DNA]</scope>
    <source>
        <strain evidence="2 3">NBRC 107702</strain>
    </source>
</reference>
<dbReference type="InterPro" id="IPR004360">
    <property type="entry name" value="Glyas_Fos-R_dOase_dom"/>
</dbReference>
<evidence type="ECO:0000313" key="3">
    <source>
        <dbReference type="Proteomes" id="UP000502508"/>
    </source>
</evidence>
<dbReference type="AlphaFoldDB" id="A0A6F8XJ02"/>
<dbReference type="PANTHER" id="PTHR21366:SF31">
    <property type="entry name" value="METALLOTHIOL TRANSFERASE FOSB"/>
    <property type="match status" value="1"/>
</dbReference>